<reference evidence="1" key="2">
    <citation type="journal article" date="2014" name="ISME J.">
        <title>Microbial stratification in low pH oxic and suboxic macroscopic growths along an acid mine drainage.</title>
        <authorList>
            <person name="Mendez-Garcia C."/>
            <person name="Mesa V."/>
            <person name="Sprenger R.R."/>
            <person name="Richter M."/>
            <person name="Diez M.S."/>
            <person name="Solano J."/>
            <person name="Bargiela R."/>
            <person name="Golyshina O.V."/>
            <person name="Manteca A."/>
            <person name="Ramos J.L."/>
            <person name="Gallego J.R."/>
            <person name="Llorente I."/>
            <person name="Martins Dos Santos V.A."/>
            <person name="Jensen O.N."/>
            <person name="Pelaez A.I."/>
            <person name="Sanchez J."/>
            <person name="Ferrer M."/>
        </authorList>
    </citation>
    <scope>NUCLEOTIDE SEQUENCE</scope>
</reference>
<accession>T0ZI17</accession>
<organism evidence="1">
    <name type="scientific">mine drainage metagenome</name>
    <dbReference type="NCBI Taxonomy" id="410659"/>
    <lineage>
        <taxon>unclassified sequences</taxon>
        <taxon>metagenomes</taxon>
        <taxon>ecological metagenomes</taxon>
    </lineage>
</organism>
<gene>
    <name evidence="1" type="ORF">B2A_08206</name>
</gene>
<proteinExistence type="predicted"/>
<feature type="non-terminal residue" evidence="1">
    <location>
        <position position="144"/>
    </location>
</feature>
<name>T0ZI17_9ZZZZ</name>
<protein>
    <submittedName>
        <fullName evidence="1">Peptidyl-dipeptidase A</fullName>
    </submittedName>
</protein>
<reference evidence="1" key="1">
    <citation type="submission" date="2013-08" db="EMBL/GenBank/DDBJ databases">
        <authorList>
            <person name="Mendez C."/>
            <person name="Richter M."/>
            <person name="Ferrer M."/>
            <person name="Sanchez J."/>
        </authorList>
    </citation>
    <scope>NUCLEOTIDE SEQUENCE</scope>
</reference>
<dbReference type="AlphaFoldDB" id="T0ZI17"/>
<sequence length="144" mass="15559">MTIAGATSSAPDETAEAFLCRAEAQLLDLSVESQRAEWVHATYLSVDTADLAARAFARRVRASVELARGWGRYESPSLPADIRRKGLLLRLSQSLVAPSGPGESEELAHRVAAMGGSLCDVSGAEFRGDPSRWISRRSPTSYPR</sequence>
<evidence type="ECO:0000313" key="1">
    <source>
        <dbReference type="EMBL" id="EQD47951.1"/>
    </source>
</evidence>
<comment type="caution">
    <text evidence="1">The sequence shown here is derived from an EMBL/GenBank/DDBJ whole genome shotgun (WGS) entry which is preliminary data.</text>
</comment>
<dbReference type="EMBL" id="AUZZ01005902">
    <property type="protein sequence ID" value="EQD47951.1"/>
    <property type="molecule type" value="Genomic_DNA"/>
</dbReference>